<gene>
    <name evidence="1" type="ordered locus">TERMP_01320</name>
</gene>
<protein>
    <submittedName>
        <fullName evidence="1">Uncharacterized protein</fullName>
    </submittedName>
</protein>
<dbReference type="AlphaFoldDB" id="F0LHG8"/>
<dbReference type="Proteomes" id="UP000007478">
    <property type="component" value="Chromosome"/>
</dbReference>
<accession>F0LHG8</accession>
<dbReference type="PATRIC" id="fig|391623.17.peg.1321"/>
<organism evidence="1 2">
    <name type="scientific">Thermococcus barophilus (strain DSM 11836 / MP)</name>
    <dbReference type="NCBI Taxonomy" id="391623"/>
    <lineage>
        <taxon>Archaea</taxon>
        <taxon>Methanobacteriati</taxon>
        <taxon>Methanobacteriota</taxon>
        <taxon>Thermococci</taxon>
        <taxon>Thermococcales</taxon>
        <taxon>Thermococcaceae</taxon>
        <taxon>Thermococcus</taxon>
    </lineage>
</organism>
<dbReference type="KEGG" id="tba:TERMP_01320"/>
<evidence type="ECO:0000313" key="2">
    <source>
        <dbReference type="Proteomes" id="UP000007478"/>
    </source>
</evidence>
<sequence length="43" mass="4900">MVSPLNELCFKVSLQHGAQRASKEKWNNVIILKTKTVKPIDAY</sequence>
<proteinExistence type="predicted"/>
<name>F0LHG8_THEBM</name>
<dbReference type="EMBL" id="CP002372">
    <property type="protein sequence ID" value="ADT84295.1"/>
    <property type="molecule type" value="Genomic_DNA"/>
</dbReference>
<reference evidence="1 2" key="1">
    <citation type="journal article" date="2011" name="J. Bacteriol.">
        <title>Complete genome sequence of the hyperthermophilic, piezophilic, heterotrophic, and carboxydotrophic archaeon Thermococcus barophilus MP.</title>
        <authorList>
            <person name="Vannier P."/>
            <person name="Marteinsson V.T."/>
            <person name="Fridjonsson O.H."/>
            <person name="Oger P."/>
            <person name="Jebbar M."/>
        </authorList>
    </citation>
    <scope>NUCLEOTIDE SEQUENCE [LARGE SCALE GENOMIC DNA]</scope>
    <source>
        <strain evidence="2">DSM 11836 / MP</strain>
    </source>
</reference>
<evidence type="ECO:0000313" key="1">
    <source>
        <dbReference type="EMBL" id="ADT84295.1"/>
    </source>
</evidence>
<dbReference type="HOGENOM" id="CLU_3228010_0_0_2"/>
<keyword evidence="2" id="KW-1185">Reference proteome</keyword>